<dbReference type="Proteomes" id="UP000237865">
    <property type="component" value="Unassembled WGS sequence"/>
</dbReference>
<evidence type="ECO:0000256" key="1">
    <source>
        <dbReference type="SAM" id="Phobius"/>
    </source>
</evidence>
<reference evidence="2 3" key="1">
    <citation type="submission" date="2017-11" db="EMBL/GenBank/DDBJ databases">
        <title>Genome sequence of Entomoplasma lucivorax PIPN-2 (ATCC 49196).</title>
        <authorList>
            <person name="Lo W.-S."/>
            <person name="Gasparich G.E."/>
            <person name="Kuo C.-H."/>
        </authorList>
    </citation>
    <scope>NUCLEOTIDE SEQUENCE [LARGE SCALE GENOMIC DNA]</scope>
    <source>
        <strain evidence="2 3">PIPN-2</strain>
    </source>
</reference>
<keyword evidence="1" id="KW-0472">Membrane</keyword>
<keyword evidence="3" id="KW-1185">Reference proteome</keyword>
<proteinExistence type="predicted"/>
<feature type="transmembrane region" description="Helical" evidence="1">
    <location>
        <begin position="53"/>
        <end position="81"/>
    </location>
</feature>
<evidence type="ECO:0000313" key="2">
    <source>
        <dbReference type="EMBL" id="PPE05772.1"/>
    </source>
</evidence>
<comment type="caution">
    <text evidence="2">The sequence shown here is derived from an EMBL/GenBank/DDBJ whole genome shotgun (WGS) entry which is preliminary data.</text>
</comment>
<feature type="transmembrane region" description="Helical" evidence="1">
    <location>
        <begin position="93"/>
        <end position="114"/>
    </location>
</feature>
<name>A0A2S5REY0_9MOLU</name>
<protein>
    <submittedName>
        <fullName evidence="2">Uncharacterized protein</fullName>
    </submittedName>
</protein>
<sequence>MEKKQTTKTIKDYRQSQKRVHTQEVDDIVQQTYEGADQATKVYLYQQNKKLRWWGWVLPIIFATIATGLSFLIGWALYYNININGIHGGWHGVGWVSGSFLVAFVFAFMVLSWVRNRQAAKHFNHKGRRYQLTLTDWEAKIIMWKKIIFLTALWLTLPTGLTIGLL</sequence>
<gene>
    <name evidence="2" type="ORF">ELUCI_v1c00600</name>
</gene>
<dbReference type="EMBL" id="PHNE01000001">
    <property type="protein sequence ID" value="PPE05772.1"/>
    <property type="molecule type" value="Genomic_DNA"/>
</dbReference>
<accession>A0A2S5REY0</accession>
<feature type="transmembrane region" description="Helical" evidence="1">
    <location>
        <begin position="147"/>
        <end position="165"/>
    </location>
</feature>
<keyword evidence="1" id="KW-0812">Transmembrane</keyword>
<dbReference type="STRING" id="1399797.GCA_000518285_00574"/>
<evidence type="ECO:0000313" key="3">
    <source>
        <dbReference type="Proteomes" id="UP000237865"/>
    </source>
</evidence>
<organism evidence="2 3">
    <name type="scientific">Williamsoniiplasma lucivorax</name>
    <dbReference type="NCBI Taxonomy" id="209274"/>
    <lineage>
        <taxon>Bacteria</taxon>
        <taxon>Bacillati</taxon>
        <taxon>Mycoplasmatota</taxon>
        <taxon>Mollicutes</taxon>
        <taxon>Entomoplasmatales</taxon>
        <taxon>Williamsoniiplasma</taxon>
    </lineage>
</organism>
<dbReference type="AlphaFoldDB" id="A0A2S5REY0"/>
<keyword evidence="1" id="KW-1133">Transmembrane helix</keyword>